<dbReference type="InterPro" id="IPR002772">
    <property type="entry name" value="Glyco_hydro_3_C"/>
</dbReference>
<dbReference type="Gene3D" id="3.20.20.300">
    <property type="entry name" value="Glycoside hydrolase, family 3, N-terminal domain"/>
    <property type="match status" value="1"/>
</dbReference>
<organism evidence="16 17">
    <name type="scientific">Pseudovirgaria hyperparasitica</name>
    <dbReference type="NCBI Taxonomy" id="470096"/>
    <lineage>
        <taxon>Eukaryota</taxon>
        <taxon>Fungi</taxon>
        <taxon>Dikarya</taxon>
        <taxon>Ascomycota</taxon>
        <taxon>Pezizomycotina</taxon>
        <taxon>Dothideomycetes</taxon>
        <taxon>Dothideomycetes incertae sedis</taxon>
        <taxon>Acrospermales</taxon>
        <taxon>Acrospermaceae</taxon>
        <taxon>Pseudovirgaria</taxon>
    </lineage>
</organism>
<dbReference type="SUPFAM" id="SSF51445">
    <property type="entry name" value="(Trans)glycosidases"/>
    <property type="match status" value="1"/>
</dbReference>
<evidence type="ECO:0000256" key="6">
    <source>
        <dbReference type="ARBA" id="ARBA00022525"/>
    </source>
</evidence>
<dbReference type="InterPro" id="IPR017853">
    <property type="entry name" value="GH"/>
</dbReference>
<evidence type="ECO:0000313" key="17">
    <source>
        <dbReference type="Proteomes" id="UP000799437"/>
    </source>
</evidence>
<name>A0A6A6VRH3_9PEZI</name>
<evidence type="ECO:0000256" key="8">
    <source>
        <dbReference type="ARBA" id="ARBA00022801"/>
    </source>
</evidence>
<dbReference type="EC" id="3.2.1.21" evidence="5 14"/>
<evidence type="ECO:0000256" key="4">
    <source>
        <dbReference type="ARBA" id="ARBA00005336"/>
    </source>
</evidence>
<gene>
    <name evidence="16" type="ORF">EJ05DRAFT_471102</name>
</gene>
<dbReference type="UniPathway" id="UPA00696"/>
<dbReference type="InterPro" id="IPR050288">
    <property type="entry name" value="Cellulose_deg_GH3"/>
</dbReference>
<evidence type="ECO:0000259" key="15">
    <source>
        <dbReference type="SMART" id="SM01217"/>
    </source>
</evidence>
<proteinExistence type="inferred from homology"/>
<evidence type="ECO:0000256" key="3">
    <source>
        <dbReference type="ARBA" id="ARBA00004987"/>
    </source>
</evidence>
<keyword evidence="11 14" id="KW-0119">Carbohydrate metabolism</keyword>
<evidence type="ECO:0000256" key="11">
    <source>
        <dbReference type="ARBA" id="ARBA00023277"/>
    </source>
</evidence>
<dbReference type="Pfam" id="PF00933">
    <property type="entry name" value="Glyco_hydro_3"/>
    <property type="match status" value="1"/>
</dbReference>
<comment type="catalytic activity">
    <reaction evidence="1 14">
        <text>Hydrolysis of terminal, non-reducing beta-D-glucosyl residues with release of beta-D-glucose.</text>
        <dbReference type="EC" id="3.2.1.21"/>
    </reaction>
</comment>
<dbReference type="GO" id="GO:0030245">
    <property type="term" value="P:cellulose catabolic process"/>
    <property type="evidence" value="ECO:0007669"/>
    <property type="project" value="UniProtKB-UniPathway"/>
</dbReference>
<dbReference type="FunFam" id="3.20.20.300:FF:000002">
    <property type="entry name" value="Probable beta-glucosidase"/>
    <property type="match status" value="1"/>
</dbReference>
<dbReference type="GO" id="GO:0005576">
    <property type="term" value="C:extracellular region"/>
    <property type="evidence" value="ECO:0007669"/>
    <property type="project" value="UniProtKB-SubCell"/>
</dbReference>
<dbReference type="Proteomes" id="UP000799437">
    <property type="component" value="Unassembled WGS sequence"/>
</dbReference>
<dbReference type="InterPro" id="IPR001764">
    <property type="entry name" value="Glyco_hydro_3_N"/>
</dbReference>
<evidence type="ECO:0000256" key="1">
    <source>
        <dbReference type="ARBA" id="ARBA00000448"/>
    </source>
</evidence>
<dbReference type="Gene3D" id="3.40.50.1700">
    <property type="entry name" value="Glycoside hydrolase family 3 C-terminal domain"/>
    <property type="match status" value="1"/>
</dbReference>
<comment type="similarity">
    <text evidence="4 14">Belongs to the glycosyl hydrolase 3 family.</text>
</comment>
<evidence type="ECO:0000256" key="14">
    <source>
        <dbReference type="RuleBase" id="RU361161"/>
    </source>
</evidence>
<dbReference type="RefSeq" id="XP_033595206.1">
    <property type="nucleotide sequence ID" value="XM_033742956.1"/>
</dbReference>
<keyword evidence="12 14" id="KW-0326">Glycosidase</keyword>
<dbReference type="SUPFAM" id="SSF52279">
    <property type="entry name" value="Beta-D-glucan exohydrolase, C-terminal domain"/>
    <property type="match status" value="1"/>
</dbReference>
<dbReference type="PANTHER" id="PTHR42715">
    <property type="entry name" value="BETA-GLUCOSIDASE"/>
    <property type="match status" value="1"/>
</dbReference>
<dbReference type="InterPro" id="IPR036881">
    <property type="entry name" value="Glyco_hydro_3_C_sf"/>
</dbReference>
<keyword evidence="9" id="KW-0136">Cellulose degradation</keyword>
<keyword evidence="8 14" id="KW-0378">Hydrolase</keyword>
<evidence type="ECO:0000256" key="9">
    <source>
        <dbReference type="ARBA" id="ARBA00023001"/>
    </source>
</evidence>
<protein>
    <recommendedName>
        <fullName evidence="5 14">beta-glucosidase</fullName>
        <ecNumber evidence="5 14">3.2.1.21</ecNumber>
    </recommendedName>
</protein>
<dbReference type="GO" id="GO:0008422">
    <property type="term" value="F:beta-glucosidase activity"/>
    <property type="evidence" value="ECO:0007669"/>
    <property type="project" value="UniProtKB-EC"/>
</dbReference>
<evidence type="ECO:0000256" key="13">
    <source>
        <dbReference type="ARBA" id="ARBA00023326"/>
    </source>
</evidence>
<evidence type="ECO:0000256" key="10">
    <source>
        <dbReference type="ARBA" id="ARBA00023180"/>
    </source>
</evidence>
<dbReference type="OrthoDB" id="416222at2759"/>
<evidence type="ECO:0000256" key="5">
    <source>
        <dbReference type="ARBA" id="ARBA00012744"/>
    </source>
</evidence>
<dbReference type="InterPro" id="IPR013783">
    <property type="entry name" value="Ig-like_fold"/>
</dbReference>
<evidence type="ECO:0000256" key="12">
    <source>
        <dbReference type="ARBA" id="ARBA00023295"/>
    </source>
</evidence>
<dbReference type="PROSITE" id="PS00775">
    <property type="entry name" value="GLYCOSYL_HYDROL_F3"/>
    <property type="match status" value="1"/>
</dbReference>
<evidence type="ECO:0000256" key="2">
    <source>
        <dbReference type="ARBA" id="ARBA00004613"/>
    </source>
</evidence>
<dbReference type="PANTHER" id="PTHR42715:SF5">
    <property type="entry name" value="BETA-GLUCOSIDASE M-RELATED"/>
    <property type="match status" value="1"/>
</dbReference>
<keyword evidence="7" id="KW-0732">Signal</keyword>
<keyword evidence="10" id="KW-0325">Glycoprotein</keyword>
<dbReference type="InterPro" id="IPR026891">
    <property type="entry name" value="Fn3-like"/>
</dbReference>
<keyword evidence="13 14" id="KW-0624">Polysaccharide degradation</keyword>
<reference evidence="16" key="1">
    <citation type="journal article" date="2020" name="Stud. Mycol.">
        <title>101 Dothideomycetes genomes: a test case for predicting lifestyles and emergence of pathogens.</title>
        <authorList>
            <person name="Haridas S."/>
            <person name="Albert R."/>
            <person name="Binder M."/>
            <person name="Bloem J."/>
            <person name="Labutti K."/>
            <person name="Salamov A."/>
            <person name="Andreopoulos B."/>
            <person name="Baker S."/>
            <person name="Barry K."/>
            <person name="Bills G."/>
            <person name="Bluhm B."/>
            <person name="Cannon C."/>
            <person name="Castanera R."/>
            <person name="Culley D."/>
            <person name="Daum C."/>
            <person name="Ezra D."/>
            <person name="Gonzalez J."/>
            <person name="Henrissat B."/>
            <person name="Kuo A."/>
            <person name="Liang C."/>
            <person name="Lipzen A."/>
            <person name="Lutzoni F."/>
            <person name="Magnuson J."/>
            <person name="Mondo S."/>
            <person name="Nolan M."/>
            <person name="Ohm R."/>
            <person name="Pangilinan J."/>
            <person name="Park H.-J."/>
            <person name="Ramirez L."/>
            <person name="Alfaro M."/>
            <person name="Sun H."/>
            <person name="Tritt A."/>
            <person name="Yoshinaga Y."/>
            <person name="Zwiers L.-H."/>
            <person name="Turgeon B."/>
            <person name="Goodwin S."/>
            <person name="Spatafora J."/>
            <person name="Crous P."/>
            <person name="Grigoriev I."/>
        </authorList>
    </citation>
    <scope>NUCLEOTIDE SEQUENCE</scope>
    <source>
        <strain evidence="16">CBS 121739</strain>
    </source>
</reference>
<dbReference type="Pfam" id="PF14310">
    <property type="entry name" value="Fn3-like"/>
    <property type="match status" value="1"/>
</dbReference>
<dbReference type="SMART" id="SM01217">
    <property type="entry name" value="Fn3_like"/>
    <property type="match status" value="1"/>
</dbReference>
<dbReference type="Gene3D" id="2.60.40.10">
    <property type="entry name" value="Immunoglobulins"/>
    <property type="match status" value="1"/>
</dbReference>
<keyword evidence="17" id="KW-1185">Reference proteome</keyword>
<dbReference type="PRINTS" id="PR00133">
    <property type="entry name" value="GLHYDRLASE3"/>
</dbReference>
<feature type="domain" description="Fibronectin type III-like" evidence="15">
    <location>
        <begin position="644"/>
        <end position="710"/>
    </location>
</feature>
<dbReference type="InterPro" id="IPR036962">
    <property type="entry name" value="Glyco_hydro_3_N_sf"/>
</dbReference>
<keyword evidence="6" id="KW-0964">Secreted</keyword>
<evidence type="ECO:0000313" key="16">
    <source>
        <dbReference type="EMBL" id="KAF2752755.1"/>
    </source>
</evidence>
<comment type="subcellular location">
    <subcellularLocation>
        <location evidence="2">Secreted</location>
    </subcellularLocation>
</comment>
<accession>A0A6A6VRH3</accession>
<dbReference type="Pfam" id="PF01915">
    <property type="entry name" value="Glyco_hydro_3_C"/>
    <property type="match status" value="1"/>
</dbReference>
<dbReference type="EMBL" id="ML996595">
    <property type="protein sequence ID" value="KAF2752755.1"/>
    <property type="molecule type" value="Genomic_DNA"/>
</dbReference>
<comment type="pathway">
    <text evidence="3 14">Glycan metabolism; cellulose degradation.</text>
</comment>
<dbReference type="InterPro" id="IPR019800">
    <property type="entry name" value="Glyco_hydro_3_AS"/>
</dbReference>
<dbReference type="AlphaFoldDB" id="A0A6A6VRH3"/>
<sequence>MTTEELNNVTYGVDSACSGMIGSASRVGFEGLCYNDIGKTDLVNSYPEGISVAASWNLELAYERGQQMGLEHRKKGVKILLTPVVGPAGRVALGGRNMEGLGADPFLAGKLSAASIIGIQENVISSVKHFVGNEQETYRNPSGGNNVSVSSEINDKDMHELYLWAFQDSVAAGVGCIMCSYQRVNGTYACENENLLNGLLKDELQFPGFVLSDWGAQHSGVPSALSGLDVAMPNSDNYWAKGALATGVQNGSIPSGRLQDMATRQLAATYYVFGDQVSSPPNGYGLVKDYTVDHELVDARDPSKKQSRLQQAIESHVLVKNTNYALPLRSPKILSLFGYDGTVQPTSNPGSGLLGLLWSLYAQGVNATADDFISIISGTPIEIPQIASNGTYFSATGSGSSIGSYISDPYSAISQRAYEDNIYVLHDFQSFTPDVSAASSACLVFLNDFSTESSDRAGLADPRSDSLVTHVADRCANTIVVIHNPFIRILDSFYDHPNVTAILLAHLPGQDSGRALTQVLFGDQSPSGKLPYTIAKNASDYGPLLNASYVPMGNPQVNLSDPSGFDYRYFQEKSIEPRVPFGFGLSYTTFSYSSAHITSNDFSSAPASPPNPTDTIPGGTKSLFDRLVSVAVEVSNTGIIYAAEVAQLYVQFPGESIHVLRGFQKQVINSGETRTFAMELTRRDLSRWDVVSQQWVLPSGTTKIMVGSSSVDIVSTVELVRQ</sequence>
<evidence type="ECO:0000256" key="7">
    <source>
        <dbReference type="ARBA" id="ARBA00022729"/>
    </source>
</evidence>
<dbReference type="GeneID" id="54484010"/>